<protein>
    <submittedName>
        <fullName evidence="1">Uncharacterized protein</fullName>
    </submittedName>
</protein>
<dbReference type="RefSeq" id="WP_407823321.1">
    <property type="nucleotide sequence ID" value="NZ_JBJLSN010000002.1"/>
</dbReference>
<reference evidence="1 2" key="1">
    <citation type="submission" date="2024-11" db="EMBL/GenBank/DDBJ databases">
        <title>Draft genome sequences of two bacteria associated to sugarcane roots in Colombia.</title>
        <authorList>
            <person name="Pardo-Diaz S."/>
            <person name="Masmela-Mendoza J."/>
            <person name="Delgadillo-Duran P."/>
            <person name="Bautista E.J."/>
            <person name="Rojas-Tapias D.F."/>
        </authorList>
    </citation>
    <scope>NUCLEOTIDE SEQUENCE [LARGE SCALE GENOMIC DNA]</scope>
    <source>
        <strain evidence="1 2">Ap18</strain>
    </source>
</reference>
<comment type="caution">
    <text evidence="1">The sequence shown here is derived from an EMBL/GenBank/DDBJ whole genome shotgun (WGS) entry which is preliminary data.</text>
</comment>
<organism evidence="1 2">
    <name type="scientific">Azospirillum argentinense</name>
    <dbReference type="NCBI Taxonomy" id="2970906"/>
    <lineage>
        <taxon>Bacteria</taxon>
        <taxon>Pseudomonadati</taxon>
        <taxon>Pseudomonadota</taxon>
        <taxon>Alphaproteobacteria</taxon>
        <taxon>Rhodospirillales</taxon>
        <taxon>Azospirillaceae</taxon>
        <taxon>Azospirillum</taxon>
    </lineage>
</organism>
<sequence length="128" mass="15282">MKFDHPRFPSRGNLVKWAQEHDGKKEKTNSNEKLLLSQKRHDHGFVFERVNIVIMSKNQIPCDGYCSKDNNRFCHQDDDVFILGFFHWLPAAVHHVHCLERTECYLERKAPERSQFFLICERRNPFVP</sequence>
<evidence type="ECO:0000313" key="1">
    <source>
        <dbReference type="EMBL" id="MFL7899781.1"/>
    </source>
</evidence>
<name>A0ABW8V0A8_9PROT</name>
<dbReference type="EMBL" id="JBJLSN010000002">
    <property type="protein sequence ID" value="MFL7899781.1"/>
    <property type="molecule type" value="Genomic_DNA"/>
</dbReference>
<proteinExistence type="predicted"/>
<keyword evidence="2" id="KW-1185">Reference proteome</keyword>
<dbReference type="Proteomes" id="UP001628281">
    <property type="component" value="Unassembled WGS sequence"/>
</dbReference>
<gene>
    <name evidence="1" type="ORF">ACJ41P_01500</name>
</gene>
<evidence type="ECO:0000313" key="2">
    <source>
        <dbReference type="Proteomes" id="UP001628281"/>
    </source>
</evidence>
<accession>A0ABW8V0A8</accession>